<feature type="domain" description="LamG-like jellyroll fold" evidence="4">
    <location>
        <begin position="32"/>
        <end position="150"/>
    </location>
</feature>
<keyword evidence="3" id="KW-1133">Transmembrane helix</keyword>
<evidence type="ECO:0000256" key="3">
    <source>
        <dbReference type="SAM" id="Phobius"/>
    </source>
</evidence>
<feature type="transmembrane region" description="Helical" evidence="3">
    <location>
        <begin position="550"/>
        <end position="570"/>
    </location>
</feature>
<dbReference type="PANTHER" id="PTHR42535">
    <property type="entry name" value="OOKINETE PROTEIN, PUTATIVE-RELATED"/>
    <property type="match status" value="1"/>
</dbReference>
<accession>A0A8E0KLH5</accession>
<dbReference type="RefSeq" id="WP_021697379.1">
    <property type="nucleotide sequence ID" value="NZ_BATC01000023.1"/>
</dbReference>
<keyword evidence="3" id="KW-0472">Membrane</keyword>
<dbReference type="PANTHER" id="PTHR42535:SF2">
    <property type="entry name" value="CHROMOSOME UNDETERMINED SCAFFOLD_146, WHOLE GENOME SHOTGUN SEQUENCE"/>
    <property type="match status" value="1"/>
</dbReference>
<dbReference type="SUPFAM" id="SSF49899">
    <property type="entry name" value="Concanavalin A-like lectins/glucanases"/>
    <property type="match status" value="2"/>
</dbReference>
<evidence type="ECO:0000259" key="4">
    <source>
        <dbReference type="SMART" id="SM00560"/>
    </source>
</evidence>
<dbReference type="InterPro" id="IPR006558">
    <property type="entry name" value="LamG-like"/>
</dbReference>
<name>A0A8E0KLH5_9CAUL</name>
<feature type="domain" description="LamG-like jellyroll fold" evidence="4">
    <location>
        <begin position="225"/>
        <end position="369"/>
    </location>
</feature>
<sequence length="1083" mass="115700">MPDVPSYLTLHLSAFAHAETAADLPVKLDGSQPFSIDGWVRLSGLCASASIFRKAGVFDFGVAGEALTLSINGYPTVYSDTADPLTENEWRYVCATFAGGQARLYIDGNFNAFQAISGQGQTSADAFEIGHTLQGQIRSVRVYNTALSADQVMAAMYGTPDAGAIAAWFDFTANPPSDLGPAHLPISLSSKARMMVETPSVAIAATAYAQPIWDEDVNPGGLQTDPYTVQVWAYVEDPDAPVQALFVNGDLETDSGMALYLERAENEPGFVVKSQRGSIDELDTTLASTTTVLPNRWANIATTFDGTTLSIYIDGELAGQGAFGPVPSMRLESDLLIGAALSHGSPLAATSLQGHLARIDVWSRALSAEEISQSMAAAPDPATPDLTALYEFASAPARNAVTSHPVGLADGAELSNQITHVSPDEILVVEPDRDQAEPSRAEIEMLAELRAGLDFSHILKGDPELFSRACAKDCDTIAAHLAPEERDAARQKMEAAWREAEEALRERPHDLPFLVTRHRVGGEDLLVHHGPTDSRIVFRAAAGAYDDCTLWKVQLVFVVIGGVLDLLFGVRAQLTDRALAYIAKVVLRNPRIAAILALGSAITASDLFSLGRTLYDFGMLKALAKLVIEVGFWTLLRVVAKLVLKFLLPWGAAVDFIASLAATAAVFITTYLSRPSSCTPLPNVTLAGVWFNHSPSNSSTCAINIRKNYTTQVDVPEWVQSETDPAQSPAAYALAAIAGNTVTVKARFVISTRDPVQMQIQALDGGVLGAIAPVTINFKNGVSDPEWVTLPLSAQTLAAAGVARQDVTWTWQYRPMGGGAWTGLQTTRHRIYTVLAAPSAPWQQSGFPASPQNPWTDVLDHACQWASGSTTPDAAAAAVTRTVNQSLNLTYDMSRGASAYTEGNATISRWVFLATPFLNFLKGAPSPGRIINCTDCATIVSTFANAVGCDLTQSCMERGFALNQIIAIGSSTFGYPGFGPAFSYHEVAWTGGLSYADPLYDACLQVDGGSQPWNWNTGVTHTPTLPLKMPFTTMGMSPATPIPMPFNAQSYRERLCADTAAGIGACNPVGPKPLTNSGRRPLQ</sequence>
<dbReference type="Pfam" id="PF13385">
    <property type="entry name" value="Laminin_G_3"/>
    <property type="match status" value="2"/>
</dbReference>
<comment type="caution">
    <text evidence="5">The sequence shown here is derived from an EMBL/GenBank/DDBJ whole genome shotgun (WGS) entry which is preliminary data.</text>
</comment>
<evidence type="ECO:0000313" key="5">
    <source>
        <dbReference type="EMBL" id="GAD59284.1"/>
    </source>
</evidence>
<dbReference type="SMART" id="SM00560">
    <property type="entry name" value="LamGL"/>
    <property type="match status" value="2"/>
</dbReference>
<reference evidence="6" key="1">
    <citation type="journal article" date="2013" name="Genome Announc.">
        <title>Draft Genome Sequence of the Dimorphic Prosthecate Bacterium Brevundimonas abyssalis TAR-001T.</title>
        <authorList>
            <person name="Tsubouchi T."/>
            <person name="Nishi S."/>
            <person name="Usui K."/>
            <person name="Shimane Y."/>
            <person name="Takaki Y."/>
            <person name="Maruyama T."/>
            <person name="Hatada Y."/>
        </authorList>
    </citation>
    <scope>NUCLEOTIDE SEQUENCE [LARGE SCALE GENOMIC DNA]</scope>
    <source>
        <strain evidence="6">TAR-001</strain>
    </source>
</reference>
<keyword evidence="3" id="KW-0812">Transmembrane</keyword>
<feature type="transmembrane region" description="Helical" evidence="3">
    <location>
        <begin position="647"/>
        <end position="672"/>
    </location>
</feature>
<dbReference type="Proteomes" id="UP000016569">
    <property type="component" value="Unassembled WGS sequence"/>
</dbReference>
<evidence type="ECO:0000256" key="2">
    <source>
        <dbReference type="ARBA" id="ARBA00023157"/>
    </source>
</evidence>
<gene>
    <name evidence="5" type="ORF">MBEBAB_1534</name>
</gene>
<proteinExistence type="predicted"/>
<keyword evidence="1" id="KW-0732">Signal</keyword>
<dbReference type="AlphaFoldDB" id="A0A8E0KLH5"/>
<keyword evidence="6" id="KW-1185">Reference proteome</keyword>
<dbReference type="OrthoDB" id="7291707at2"/>
<keyword evidence="2" id="KW-1015">Disulfide bond</keyword>
<feature type="transmembrane region" description="Helical" evidence="3">
    <location>
        <begin position="591"/>
        <end position="610"/>
    </location>
</feature>
<dbReference type="Gene3D" id="2.60.120.200">
    <property type="match status" value="2"/>
</dbReference>
<evidence type="ECO:0000313" key="6">
    <source>
        <dbReference type="Proteomes" id="UP000016569"/>
    </source>
</evidence>
<dbReference type="EMBL" id="BATC01000023">
    <property type="protein sequence ID" value="GAD59284.1"/>
    <property type="molecule type" value="Genomic_DNA"/>
</dbReference>
<dbReference type="InterPro" id="IPR013320">
    <property type="entry name" value="ConA-like_dom_sf"/>
</dbReference>
<organism evidence="5 6">
    <name type="scientific">Brevundimonas abyssalis TAR-001</name>
    <dbReference type="NCBI Taxonomy" id="1391729"/>
    <lineage>
        <taxon>Bacteria</taxon>
        <taxon>Pseudomonadati</taxon>
        <taxon>Pseudomonadota</taxon>
        <taxon>Alphaproteobacteria</taxon>
        <taxon>Caulobacterales</taxon>
        <taxon>Caulobacteraceae</taxon>
        <taxon>Brevundimonas</taxon>
    </lineage>
</organism>
<protein>
    <recommendedName>
        <fullName evidence="4">LamG-like jellyroll fold domain-containing protein</fullName>
    </recommendedName>
</protein>
<evidence type="ECO:0000256" key="1">
    <source>
        <dbReference type="ARBA" id="ARBA00022729"/>
    </source>
</evidence>
<feature type="transmembrane region" description="Helical" evidence="3">
    <location>
        <begin position="622"/>
        <end position="640"/>
    </location>
</feature>